<dbReference type="SMART" id="SM00422">
    <property type="entry name" value="HTH_MERR"/>
    <property type="match status" value="1"/>
</dbReference>
<dbReference type="SUPFAM" id="SSF46955">
    <property type="entry name" value="Putative DNA-binding domain"/>
    <property type="match status" value="1"/>
</dbReference>
<reference evidence="7" key="1">
    <citation type="submission" date="2020-10" db="EMBL/GenBank/DDBJ databases">
        <title>Sequencing the genomes of 1000 actinobacteria strains.</title>
        <authorList>
            <person name="Klenk H.-P."/>
        </authorList>
    </citation>
    <scope>NUCLEOTIDE SEQUENCE</scope>
    <source>
        <strain evidence="7">DSM 45354</strain>
    </source>
</reference>
<dbReference type="PRINTS" id="PR00040">
    <property type="entry name" value="HTHMERR"/>
</dbReference>
<feature type="coiled-coil region" evidence="5">
    <location>
        <begin position="81"/>
        <end position="108"/>
    </location>
</feature>
<keyword evidence="5" id="KW-0175">Coiled coil</keyword>
<accession>A0A927RJC8</accession>
<keyword evidence="3 7" id="KW-0238">DNA-binding</keyword>
<organism evidence="7 8">
    <name type="scientific">Actinopolymorpha pittospori</name>
    <dbReference type="NCBI Taxonomy" id="648752"/>
    <lineage>
        <taxon>Bacteria</taxon>
        <taxon>Bacillati</taxon>
        <taxon>Actinomycetota</taxon>
        <taxon>Actinomycetes</taxon>
        <taxon>Propionibacteriales</taxon>
        <taxon>Actinopolymorphaceae</taxon>
        <taxon>Actinopolymorpha</taxon>
    </lineage>
</organism>
<evidence type="ECO:0000256" key="3">
    <source>
        <dbReference type="ARBA" id="ARBA00023125"/>
    </source>
</evidence>
<keyword evidence="1" id="KW-0678">Repressor</keyword>
<evidence type="ECO:0000256" key="5">
    <source>
        <dbReference type="SAM" id="Coils"/>
    </source>
</evidence>
<feature type="domain" description="HTH merR-type" evidence="6">
    <location>
        <begin position="6"/>
        <end position="74"/>
    </location>
</feature>
<evidence type="ECO:0000259" key="6">
    <source>
        <dbReference type="PROSITE" id="PS50937"/>
    </source>
</evidence>
<evidence type="ECO:0000313" key="8">
    <source>
        <dbReference type="Proteomes" id="UP000638648"/>
    </source>
</evidence>
<dbReference type="RefSeq" id="WP_192751081.1">
    <property type="nucleotide sequence ID" value="NZ_BAABJL010000151.1"/>
</dbReference>
<dbReference type="EMBL" id="JADBEM010000001">
    <property type="protein sequence ID" value="MBE1607081.1"/>
    <property type="molecule type" value="Genomic_DNA"/>
</dbReference>
<dbReference type="InterPro" id="IPR047057">
    <property type="entry name" value="MerR_fam"/>
</dbReference>
<dbReference type="GO" id="GO:0003700">
    <property type="term" value="F:DNA-binding transcription factor activity"/>
    <property type="evidence" value="ECO:0007669"/>
    <property type="project" value="InterPro"/>
</dbReference>
<dbReference type="PROSITE" id="PS50937">
    <property type="entry name" value="HTH_MERR_2"/>
    <property type="match status" value="1"/>
</dbReference>
<dbReference type="GO" id="GO:0003677">
    <property type="term" value="F:DNA binding"/>
    <property type="evidence" value="ECO:0007669"/>
    <property type="project" value="UniProtKB-KW"/>
</dbReference>
<keyword evidence="2" id="KW-0805">Transcription regulation</keyword>
<name>A0A927RJC8_9ACTN</name>
<dbReference type="PANTHER" id="PTHR30204:SF69">
    <property type="entry name" value="MERR-FAMILY TRANSCRIPTIONAL REGULATOR"/>
    <property type="match status" value="1"/>
</dbReference>
<comment type="caution">
    <text evidence="7">The sequence shown here is derived from an EMBL/GenBank/DDBJ whole genome shotgun (WGS) entry which is preliminary data.</text>
</comment>
<dbReference type="PANTHER" id="PTHR30204">
    <property type="entry name" value="REDOX-CYCLING DRUG-SENSING TRANSCRIPTIONAL ACTIVATOR SOXR"/>
    <property type="match status" value="1"/>
</dbReference>
<dbReference type="InterPro" id="IPR009061">
    <property type="entry name" value="DNA-bd_dom_put_sf"/>
</dbReference>
<protein>
    <submittedName>
        <fullName evidence="7">DNA-binding transcriptional MerR regulator</fullName>
    </submittedName>
</protein>
<dbReference type="Gene3D" id="1.10.1660.10">
    <property type="match status" value="1"/>
</dbReference>
<keyword evidence="4" id="KW-0804">Transcription</keyword>
<gene>
    <name evidence="7" type="ORF">HEB94_003929</name>
</gene>
<proteinExistence type="predicted"/>
<dbReference type="AlphaFoldDB" id="A0A927RJC8"/>
<evidence type="ECO:0000313" key="7">
    <source>
        <dbReference type="EMBL" id="MBE1607081.1"/>
    </source>
</evidence>
<evidence type="ECO:0000256" key="4">
    <source>
        <dbReference type="ARBA" id="ARBA00023163"/>
    </source>
</evidence>
<evidence type="ECO:0000256" key="2">
    <source>
        <dbReference type="ARBA" id="ARBA00023015"/>
    </source>
</evidence>
<evidence type="ECO:0000256" key="1">
    <source>
        <dbReference type="ARBA" id="ARBA00022491"/>
    </source>
</evidence>
<keyword evidence="8" id="KW-1185">Reference proteome</keyword>
<dbReference type="InterPro" id="IPR000551">
    <property type="entry name" value="MerR-type_HTH_dom"/>
</dbReference>
<dbReference type="CDD" id="cd00592">
    <property type="entry name" value="HTH_MerR-like"/>
    <property type="match status" value="1"/>
</dbReference>
<sequence length="139" mass="15437">MKSTGEMSIGEIAERFGLATHVLRHWESMGLLSPARAEGRWRVYGEGDVYRVAIILRARDAGLSLERIREMVTAQDPAVRAEVLQGQLSELRARLARIQASIDLLECALSCDHDDFTQCAHFQADLAERVSGIGWSAVQ</sequence>
<dbReference type="Proteomes" id="UP000638648">
    <property type="component" value="Unassembled WGS sequence"/>
</dbReference>
<dbReference type="Pfam" id="PF13411">
    <property type="entry name" value="MerR_1"/>
    <property type="match status" value="1"/>
</dbReference>